<dbReference type="Proteomes" id="UP000436694">
    <property type="component" value="Unassembled WGS sequence"/>
</dbReference>
<accession>A0A844AJH2</accession>
<reference evidence="1 2" key="1">
    <citation type="submission" date="2019-10" db="EMBL/GenBank/DDBJ databases">
        <title>Epibacterium sp. nov., isolated from seawater.</title>
        <authorList>
            <person name="Zhang X."/>
            <person name="Li N."/>
        </authorList>
    </citation>
    <scope>NUCLEOTIDE SEQUENCE [LARGE SCALE GENOMIC DNA]</scope>
    <source>
        <strain evidence="1 2">SM1969</strain>
    </source>
</reference>
<keyword evidence="2" id="KW-1185">Reference proteome</keyword>
<protein>
    <submittedName>
        <fullName evidence="1">Uncharacterized protein</fullName>
    </submittedName>
</protein>
<dbReference type="AlphaFoldDB" id="A0A844AJH2"/>
<name>A0A844AJH2_9RHOB</name>
<evidence type="ECO:0000313" key="2">
    <source>
        <dbReference type="Proteomes" id="UP000436694"/>
    </source>
</evidence>
<gene>
    <name evidence="1" type="ORF">GG681_02305</name>
</gene>
<comment type="caution">
    <text evidence="1">The sequence shown here is derived from an EMBL/GenBank/DDBJ whole genome shotgun (WGS) entry which is preliminary data.</text>
</comment>
<dbReference type="EMBL" id="WIXK01000001">
    <property type="protein sequence ID" value="MQY41460.1"/>
    <property type="molecule type" value="Genomic_DNA"/>
</dbReference>
<evidence type="ECO:0000313" key="1">
    <source>
        <dbReference type="EMBL" id="MQY41460.1"/>
    </source>
</evidence>
<dbReference type="RefSeq" id="WP_153544650.1">
    <property type="nucleotide sequence ID" value="NZ_WIXK01000001.1"/>
</dbReference>
<proteinExistence type="predicted"/>
<sequence length="52" mass="5618">MALIEALKPLLTKQRRHPISAINATTATIGVTFIDFASTRHSAGGDFVKSYT</sequence>
<organism evidence="1 2">
    <name type="scientific">Tritonibacter aquimaris</name>
    <dbReference type="NCBI Taxonomy" id="2663379"/>
    <lineage>
        <taxon>Bacteria</taxon>
        <taxon>Pseudomonadati</taxon>
        <taxon>Pseudomonadota</taxon>
        <taxon>Alphaproteobacteria</taxon>
        <taxon>Rhodobacterales</taxon>
        <taxon>Paracoccaceae</taxon>
        <taxon>Tritonibacter</taxon>
    </lineage>
</organism>